<organism evidence="2 3">
    <name type="scientific">Candidatus Enterovibrio escicola</name>
    <dbReference type="NCBI Taxonomy" id="1927127"/>
    <lineage>
        <taxon>Bacteria</taxon>
        <taxon>Pseudomonadati</taxon>
        <taxon>Pseudomonadota</taxon>
        <taxon>Gammaproteobacteria</taxon>
        <taxon>Vibrionales</taxon>
        <taxon>Vibrionaceae</taxon>
        <taxon>Enterovibrio</taxon>
    </lineage>
</organism>
<dbReference type="SUPFAM" id="SSF63848">
    <property type="entry name" value="Cell-division inhibitor MinC, C-terminal domain"/>
    <property type="match status" value="1"/>
</dbReference>
<reference evidence="3" key="1">
    <citation type="submission" date="2017-04" db="EMBL/GenBank/DDBJ databases">
        <title>Genome evolution of the luminous symbionts of deep sea anglerfish.</title>
        <authorList>
            <person name="Hendry T.A."/>
        </authorList>
    </citation>
    <scope>NUCLEOTIDE SEQUENCE [LARGE SCALE GENOMIC DNA]</scope>
</reference>
<dbReference type="EMBL" id="NBYY01000036">
    <property type="protein sequence ID" value="PCS21264.1"/>
    <property type="molecule type" value="Genomic_DNA"/>
</dbReference>
<protein>
    <submittedName>
        <fullName evidence="2">Polymerase</fullName>
    </submittedName>
</protein>
<dbReference type="InterPro" id="IPR046865">
    <property type="entry name" value="FapA_b_solenoid"/>
</dbReference>
<evidence type="ECO:0000313" key="2">
    <source>
        <dbReference type="EMBL" id="PCS21264.1"/>
    </source>
</evidence>
<keyword evidence="3" id="KW-1185">Reference proteome</keyword>
<name>A0A2A5SZC4_9GAMM</name>
<dbReference type="InterPro" id="IPR005646">
    <property type="entry name" value="FapA"/>
</dbReference>
<dbReference type="AlphaFoldDB" id="A0A2A5SZC4"/>
<comment type="caution">
    <text evidence="2">The sequence shown here is derived from an EMBL/GenBank/DDBJ whole genome shotgun (WGS) entry which is preliminary data.</text>
</comment>
<dbReference type="RefSeq" id="WP_223824876.1">
    <property type="nucleotide sequence ID" value="NZ_CAWPEH010000005.1"/>
</dbReference>
<gene>
    <name evidence="2" type="ORF">BTN49_3152</name>
</gene>
<dbReference type="InterPro" id="IPR046866">
    <property type="entry name" value="FapA_N"/>
</dbReference>
<dbReference type="PANTHER" id="PTHR38032:SF1">
    <property type="entry name" value="RNA-BINDING PROTEIN KHPB N-TERMINAL DOMAIN-CONTAINING PROTEIN"/>
    <property type="match status" value="1"/>
</dbReference>
<evidence type="ECO:0000313" key="3">
    <source>
        <dbReference type="Proteomes" id="UP000219020"/>
    </source>
</evidence>
<dbReference type="GO" id="GO:0000902">
    <property type="term" value="P:cell morphogenesis"/>
    <property type="evidence" value="ECO:0007669"/>
    <property type="project" value="InterPro"/>
</dbReference>
<sequence>MQQLLRLSHDSCRVYMTLMPKADQYAPPIKRKHIVKWLVEHNVASYFRFEESIERILLKINDPTDEWRGEPDDVIVAERRDASVIARIDDGKMTAFLRVNGACGGNPIRGNDLLVALKRAHIARGVKKQTLQKLLTASVRLKPGEYLEVLIAVGKWPIIGDDSKLVYLVPDSKSRILRPQERDDGTVDMRDLGKMVTVQESQPLVKRIPPTKGIEGFRIDGTVLATTPGRELPLKLYPGSQFSCSDENVIVATTSGMPILQPEGVEVDNALCIKAVTVATGHINFEGSVVINHDVNAGMKVQATGSITVGGVVETAILEAGGDIVIHNGILGKQVHIDQKSITRIKAKGSIIVRFAQYANIEAEGDIIVSQHAMHCNTRTKSNLHIGDKVKRTGTLTGGYHVARCGIQVVTLGATSGVVTRVHAFSGLSELLEETLKVTKELDIEYEELVRIKDAELRLLQQPTNKRTNTLIERLAWTKTHHFEHIEELKTRIESSSSELHTLYRRHTVDVIKNCFPGVHCHIGDAMLTIDHEYGPCRLVSNGKEVIIETRT</sequence>
<feature type="domain" description="Flagellar Assembly Protein A N-terminal region" evidence="1">
    <location>
        <begin position="86"/>
        <end position="261"/>
    </location>
</feature>
<dbReference type="Proteomes" id="UP000219020">
    <property type="component" value="Unassembled WGS sequence"/>
</dbReference>
<dbReference type="Pfam" id="PF20250">
    <property type="entry name" value="FapA_N"/>
    <property type="match status" value="1"/>
</dbReference>
<dbReference type="PANTHER" id="PTHR38032">
    <property type="entry name" value="POLYMERASE-RELATED"/>
    <property type="match status" value="1"/>
</dbReference>
<dbReference type="InterPro" id="IPR036145">
    <property type="entry name" value="MinC_C_sf"/>
</dbReference>
<evidence type="ECO:0000259" key="1">
    <source>
        <dbReference type="Pfam" id="PF20250"/>
    </source>
</evidence>
<proteinExistence type="predicted"/>
<dbReference type="Pfam" id="PF03961">
    <property type="entry name" value="FapA"/>
    <property type="match status" value="1"/>
</dbReference>
<accession>A0A2A5SZC4</accession>